<gene>
    <name evidence="2" type="ORF">SDC9_25770</name>
</gene>
<dbReference type="PROSITE" id="PS52050">
    <property type="entry name" value="WYL"/>
    <property type="match status" value="1"/>
</dbReference>
<reference evidence="2" key="1">
    <citation type="submission" date="2019-08" db="EMBL/GenBank/DDBJ databases">
        <authorList>
            <person name="Kucharzyk K."/>
            <person name="Murdoch R.W."/>
            <person name="Higgins S."/>
            <person name="Loffler F."/>
        </authorList>
    </citation>
    <scope>NUCLEOTIDE SEQUENCE</scope>
</reference>
<dbReference type="GO" id="GO:0003677">
    <property type="term" value="F:DNA binding"/>
    <property type="evidence" value="ECO:0007669"/>
    <property type="project" value="InterPro"/>
</dbReference>
<dbReference type="InterPro" id="IPR036390">
    <property type="entry name" value="WH_DNA-bd_sf"/>
</dbReference>
<proteinExistence type="predicted"/>
<organism evidence="2">
    <name type="scientific">bioreactor metagenome</name>
    <dbReference type="NCBI Taxonomy" id="1076179"/>
    <lineage>
        <taxon>unclassified sequences</taxon>
        <taxon>metagenomes</taxon>
        <taxon>ecological metagenomes</taxon>
    </lineage>
</organism>
<evidence type="ECO:0000313" key="2">
    <source>
        <dbReference type="EMBL" id="MPL79883.1"/>
    </source>
</evidence>
<sequence>MDQPKIERLLRVMQLLTDRSRVCTVETLAHSLDISQRTAYRYLDTFESAGLLLEREGGRISLSRDSKYFRMISELAYFNKEEAYIIKRAMEVYAPDSQAVQSVKRKLANIYDFSEVATLLTRPGRENVISSLLFSIAEERQVTLKDYHSINTRGVTDRLVEPISFSVNMVSIFCYEVSTGLCKYFRVERIGSVDVSEVSWQNKGQHRSVATDIFRFSGESPKPVKLKLSMVAATLLTEEFPLSEQYLTQLNDNEFVLECDLFDYQGAARFVLGLCNEIEIIESDEFLKYLNEKRLSSKF</sequence>
<dbReference type="GO" id="GO:0006355">
    <property type="term" value="P:regulation of DNA-templated transcription"/>
    <property type="evidence" value="ECO:0007669"/>
    <property type="project" value="InterPro"/>
</dbReference>
<comment type="caution">
    <text evidence="2">The sequence shown here is derived from an EMBL/GenBank/DDBJ whole genome shotgun (WGS) entry which is preliminary data.</text>
</comment>
<dbReference type="Gene3D" id="1.10.10.10">
    <property type="entry name" value="Winged helix-like DNA-binding domain superfamily/Winged helix DNA-binding domain"/>
    <property type="match status" value="1"/>
</dbReference>
<dbReference type="EMBL" id="VSSQ01000131">
    <property type="protein sequence ID" value="MPL79883.1"/>
    <property type="molecule type" value="Genomic_DNA"/>
</dbReference>
<dbReference type="InterPro" id="IPR036388">
    <property type="entry name" value="WH-like_DNA-bd_sf"/>
</dbReference>
<accession>A0A644UMF5</accession>
<feature type="domain" description="Helix-turn-helix type 11" evidence="1">
    <location>
        <begin position="8"/>
        <end position="58"/>
    </location>
</feature>
<dbReference type="InterPro" id="IPR013196">
    <property type="entry name" value="HTH_11"/>
</dbReference>
<dbReference type="InterPro" id="IPR051534">
    <property type="entry name" value="CBASS_pafABC_assoc_protein"/>
</dbReference>
<dbReference type="PANTHER" id="PTHR34580:SF1">
    <property type="entry name" value="PROTEIN PAFC"/>
    <property type="match status" value="1"/>
</dbReference>
<evidence type="ECO:0000259" key="1">
    <source>
        <dbReference type="Pfam" id="PF08279"/>
    </source>
</evidence>
<dbReference type="AlphaFoldDB" id="A0A644UMF5"/>
<dbReference type="SUPFAM" id="SSF46785">
    <property type="entry name" value="Winged helix' DNA-binding domain"/>
    <property type="match status" value="1"/>
</dbReference>
<dbReference type="Pfam" id="PF08279">
    <property type="entry name" value="HTH_11"/>
    <property type="match status" value="1"/>
</dbReference>
<protein>
    <recommendedName>
        <fullName evidence="1">Helix-turn-helix type 11 domain-containing protein</fullName>
    </recommendedName>
</protein>
<dbReference type="PANTHER" id="PTHR34580">
    <property type="match status" value="1"/>
</dbReference>
<name>A0A644UMF5_9ZZZZ</name>